<proteinExistence type="predicted"/>
<dbReference type="Pfam" id="PF00207">
    <property type="entry name" value="A2M"/>
    <property type="match status" value="1"/>
</dbReference>
<sequence>MIEHELQGLGIWSIEASYSDDFTTTARADFEVKEYVLPSFYILVEPEANYVSYGNFNRFNFKVLARYVHGAPVAEGEVFLRYGYVSGTNPPVIIPSSITRERLSSAGELDVTVNMEMVLSKHDGPKDLNSLVGTYLYIAVLLQEDTGGITQEAEFAAVKFVKSPYRLSLLSTPPFIKPGLPYTIQVLVKDHCDKPVNRVQVRLVERRLFRTGTESEVLPCPDSVDSQSDGLAVFICNTPREGVRAVLKFETADPALPAASQAVLTLEPSAYHSPNQRYLYIDTPLPGHSLQVGLFSNIKVYSAAPSYVPIRALSYMVLSKGKVVDFGSQKFVSSGDHSQTLTFKVTTSMAPSIRLLVYYILFGEAMSELVADSIWLDVRAKCVNGLQTDLSFRSRVYKPKENLRLDIRTNQDGLVALSAVDSAVFTLRPNYRDPVSTVLRHLEQSDQGCGRGGGRDSADVFRLAGLTFITNANAQPSTSSAACTAAVRPKRTVTPEEQTKKAESYGPLKSCCELGMRYIPKSVSCHQFSLQLFKKPSYCRQVFRVCCEFIQQNLDGNLVLGRSALGVDFDVAPSLVRSYFPESWMWEVQPVRSGQMSAIRPLPDSLTTWNIRAVGMFSSGVCVAEPVQVSVGLQLSIDVPLPYEVVRGEQLELRGSVYNQQPDRISYCVTLTAGPALCLQQSQPAAGGSGLHSTACNWSPLSAGGVGIVSFTLLGLQPGEHTLTFTLKTRQGGRDIVEKKLRVVVRTRRTESKL</sequence>
<organism evidence="5 6">
    <name type="scientific">Cottoperca gobio</name>
    <name type="common">Frogmouth</name>
    <name type="synonym">Aphritis gobio</name>
    <dbReference type="NCBI Taxonomy" id="56716"/>
    <lineage>
        <taxon>Eukaryota</taxon>
        <taxon>Metazoa</taxon>
        <taxon>Chordata</taxon>
        <taxon>Craniata</taxon>
        <taxon>Vertebrata</taxon>
        <taxon>Euteleostomi</taxon>
        <taxon>Actinopterygii</taxon>
        <taxon>Neopterygii</taxon>
        <taxon>Teleostei</taxon>
        <taxon>Neoteleostei</taxon>
        <taxon>Acanthomorphata</taxon>
        <taxon>Eupercaria</taxon>
        <taxon>Perciformes</taxon>
        <taxon>Notothenioidei</taxon>
        <taxon>Bovichtidae</taxon>
        <taxon>Cottoperca</taxon>
    </lineage>
</organism>
<dbReference type="PANTHER" id="PTHR11412">
    <property type="entry name" value="MACROGLOBULIN / COMPLEMENT"/>
    <property type="match status" value="1"/>
</dbReference>
<name>A0A6J2PEF8_COTGO</name>
<dbReference type="Pfam" id="PF17789">
    <property type="entry name" value="MG4"/>
    <property type="match status" value="1"/>
</dbReference>
<dbReference type="CDD" id="cd00017">
    <property type="entry name" value="ANATO"/>
    <property type="match status" value="1"/>
</dbReference>
<dbReference type="SMART" id="SM01359">
    <property type="entry name" value="A2M_N_2"/>
    <property type="match status" value="1"/>
</dbReference>
<dbReference type="AlphaFoldDB" id="A0A6J2PEF8"/>
<dbReference type="Proteomes" id="UP000504630">
    <property type="component" value="Unplaced"/>
</dbReference>
<protein>
    <submittedName>
        <fullName evidence="6">Complement C5</fullName>
    </submittedName>
</protein>
<reference evidence="6" key="1">
    <citation type="submission" date="2025-08" db="UniProtKB">
        <authorList>
            <consortium name="RefSeq"/>
        </authorList>
    </citation>
    <scope>IDENTIFICATION</scope>
</reference>
<feature type="domain" description="Anaphylatoxin-like" evidence="4">
    <location>
        <begin position="511"/>
        <end position="547"/>
    </location>
</feature>
<dbReference type="Gene3D" id="1.20.91.20">
    <property type="entry name" value="Anaphylotoxins (complement system)"/>
    <property type="match status" value="1"/>
</dbReference>
<dbReference type="Gene3D" id="2.60.40.1930">
    <property type="match status" value="1"/>
</dbReference>
<accession>A0A6J2PEF8</accession>
<evidence type="ECO:0000256" key="3">
    <source>
        <dbReference type="ARBA" id="ARBA00023157"/>
    </source>
</evidence>
<evidence type="ECO:0000259" key="4">
    <source>
        <dbReference type="PROSITE" id="PS01178"/>
    </source>
</evidence>
<gene>
    <name evidence="6" type="primary">LOC115005818</name>
</gene>
<dbReference type="GO" id="GO:0004866">
    <property type="term" value="F:endopeptidase inhibitor activity"/>
    <property type="evidence" value="ECO:0007669"/>
    <property type="project" value="InterPro"/>
</dbReference>
<evidence type="ECO:0000256" key="1">
    <source>
        <dbReference type="ARBA" id="ARBA00004613"/>
    </source>
</evidence>
<dbReference type="Gene3D" id="6.10.270.10">
    <property type="match status" value="1"/>
</dbReference>
<dbReference type="Gene3D" id="2.60.40.1940">
    <property type="match status" value="1"/>
</dbReference>
<dbReference type="InterPro" id="IPR050473">
    <property type="entry name" value="A2M/Complement_sys"/>
</dbReference>
<dbReference type="InterPro" id="IPR000020">
    <property type="entry name" value="Anaphylatoxin/fibulin"/>
</dbReference>
<dbReference type="GeneID" id="115005818"/>
<dbReference type="PANTHER" id="PTHR11412:SF83">
    <property type="entry name" value="COMPLEMENT C5"/>
    <property type="match status" value="1"/>
</dbReference>
<evidence type="ECO:0000313" key="6">
    <source>
        <dbReference type="RefSeq" id="XP_029283641.1"/>
    </source>
</evidence>
<dbReference type="PROSITE" id="PS01178">
    <property type="entry name" value="ANAPHYLATOXIN_2"/>
    <property type="match status" value="1"/>
</dbReference>
<dbReference type="Gene3D" id="6.20.50.160">
    <property type="match status" value="1"/>
</dbReference>
<dbReference type="InterPro" id="IPR018081">
    <property type="entry name" value="Anaphylatoxin_comp_syst"/>
</dbReference>
<dbReference type="SUPFAM" id="SSF47686">
    <property type="entry name" value="Anaphylotoxins (complement system)"/>
    <property type="match status" value="1"/>
</dbReference>
<dbReference type="InParanoid" id="A0A6J2PEF8"/>
<evidence type="ECO:0000313" key="5">
    <source>
        <dbReference type="Proteomes" id="UP000504630"/>
    </source>
</evidence>
<dbReference type="Gene3D" id="2.60.40.10">
    <property type="entry name" value="Immunoglobulins"/>
    <property type="match status" value="2"/>
</dbReference>
<dbReference type="GO" id="GO:0005576">
    <property type="term" value="C:extracellular region"/>
    <property type="evidence" value="ECO:0007669"/>
    <property type="project" value="UniProtKB-SubCell"/>
</dbReference>
<dbReference type="Gene3D" id="2.20.130.20">
    <property type="match status" value="1"/>
</dbReference>
<dbReference type="Pfam" id="PF07703">
    <property type="entry name" value="A2M_BRD"/>
    <property type="match status" value="1"/>
</dbReference>
<dbReference type="InterPro" id="IPR041555">
    <property type="entry name" value="MG3"/>
</dbReference>
<dbReference type="Pfam" id="PF17791">
    <property type="entry name" value="MG3"/>
    <property type="match status" value="1"/>
</dbReference>
<evidence type="ECO:0000256" key="2">
    <source>
        <dbReference type="ARBA" id="ARBA00022525"/>
    </source>
</evidence>
<keyword evidence="2" id="KW-0964">Secreted</keyword>
<keyword evidence="5" id="KW-1185">Reference proteome</keyword>
<dbReference type="InterPro" id="IPR040839">
    <property type="entry name" value="MG4"/>
</dbReference>
<dbReference type="KEGG" id="cgob:115005818"/>
<dbReference type="OrthoDB" id="8901767at2759"/>
<dbReference type="Pfam" id="PF01821">
    <property type="entry name" value="ANATO"/>
    <property type="match status" value="1"/>
</dbReference>
<dbReference type="SMART" id="SM01360">
    <property type="entry name" value="A2M"/>
    <property type="match status" value="1"/>
</dbReference>
<comment type="subcellular location">
    <subcellularLocation>
        <location evidence="1">Secreted</location>
    </subcellularLocation>
</comment>
<keyword evidence="3" id="KW-1015">Disulfide bond</keyword>
<dbReference type="InterPro" id="IPR013783">
    <property type="entry name" value="Ig-like_fold"/>
</dbReference>
<dbReference type="InterPro" id="IPR001599">
    <property type="entry name" value="Macroglobln_a2"/>
</dbReference>
<dbReference type="InterPro" id="IPR011625">
    <property type="entry name" value="A2M_N_BRD"/>
</dbReference>
<dbReference type="RefSeq" id="XP_029283641.1">
    <property type="nucleotide sequence ID" value="XM_029427781.1"/>
</dbReference>